<dbReference type="InterPro" id="IPR003657">
    <property type="entry name" value="WRKY_dom"/>
</dbReference>
<dbReference type="GO" id="GO:0043565">
    <property type="term" value="F:sequence-specific DNA binding"/>
    <property type="evidence" value="ECO:0007669"/>
    <property type="project" value="InterPro"/>
</dbReference>
<gene>
    <name evidence="2" type="ORF">FOL46_001467</name>
</gene>
<evidence type="ECO:0000313" key="2">
    <source>
        <dbReference type="EMBL" id="KAF4649821.1"/>
    </source>
</evidence>
<reference evidence="2 3" key="1">
    <citation type="submission" date="2020-04" db="EMBL/GenBank/DDBJ databases">
        <title>Perkinsus olseni comparative genomics.</title>
        <authorList>
            <person name="Bogema D.R."/>
        </authorList>
    </citation>
    <scope>NUCLEOTIDE SEQUENCE [LARGE SCALE GENOMIC DNA]</scope>
    <source>
        <strain evidence="2">ATCC PRA-31</strain>
    </source>
</reference>
<name>A0A7J6KTE3_PEROL</name>
<comment type="caution">
    <text evidence="2">The sequence shown here is derived from an EMBL/GenBank/DDBJ whole genome shotgun (WGS) entry which is preliminary data.</text>
</comment>
<organism evidence="2 3">
    <name type="scientific">Perkinsus olseni</name>
    <name type="common">Perkinsus atlanticus</name>
    <dbReference type="NCBI Taxonomy" id="32597"/>
    <lineage>
        <taxon>Eukaryota</taxon>
        <taxon>Sar</taxon>
        <taxon>Alveolata</taxon>
        <taxon>Perkinsozoa</taxon>
        <taxon>Perkinsea</taxon>
        <taxon>Perkinsida</taxon>
        <taxon>Perkinsidae</taxon>
        <taxon>Perkinsus</taxon>
    </lineage>
</organism>
<dbReference type="Pfam" id="PF10551">
    <property type="entry name" value="MULE"/>
    <property type="match status" value="1"/>
</dbReference>
<proteinExistence type="predicted"/>
<feature type="domain" description="WRKY" evidence="1">
    <location>
        <begin position="15"/>
        <end position="80"/>
    </location>
</feature>
<dbReference type="AlphaFoldDB" id="A0A7J6KTE3"/>
<evidence type="ECO:0000313" key="3">
    <source>
        <dbReference type="Proteomes" id="UP000572268"/>
    </source>
</evidence>
<protein>
    <recommendedName>
        <fullName evidence="1">WRKY domain-containing protein</fullName>
    </recommendedName>
</protein>
<dbReference type="Gene3D" id="2.20.25.240">
    <property type="match status" value="1"/>
</dbReference>
<dbReference type="EMBL" id="JABANN010001407">
    <property type="protein sequence ID" value="KAF4649821.1"/>
    <property type="molecule type" value="Genomic_DNA"/>
</dbReference>
<dbReference type="InterPro" id="IPR018289">
    <property type="entry name" value="MULE_transposase_dom"/>
</dbReference>
<dbReference type="GO" id="GO:0003700">
    <property type="term" value="F:DNA-binding transcription factor activity"/>
    <property type="evidence" value="ECO:0007669"/>
    <property type="project" value="InterPro"/>
</dbReference>
<evidence type="ECO:0000259" key="1">
    <source>
        <dbReference type="PROSITE" id="PS50811"/>
    </source>
</evidence>
<accession>A0A7J6KTE3</accession>
<dbReference type="PROSITE" id="PS50811">
    <property type="entry name" value="WRKY"/>
    <property type="match status" value="1"/>
</dbReference>
<dbReference type="Proteomes" id="UP000572268">
    <property type="component" value="Unassembled WGS sequence"/>
</dbReference>
<sequence>MSHSPPADGLSWILSNKGGKNLVYECYQYSKKTLRSAPSGTTYWYCTNAGCTASLLVKGNIQGDIALLEVAKGRKGHTCKGPQAPLNAIRSTLRAEALKMKPHMPMRPVFDEVIATATREVIEQLPPIRTCLNTMRVHRKRADPCPAAPMKRDGWVIPQEYAEATIGNEKWRTLAYDSGQHESDRVICYYNPAVLAELQTNCKEFHLSLDGTFDFCAERWSQQYTCMIKSPNSNKRYPVFFFLLPSKKFEVYQEAFSVLRDFLRRPVASCTLDFEPAAINAVESVFPGCELSLCYFHLCKNLIKHLKYYSILKDEIGFQAYYNLAALPFLHPSMILKGLEASVSQLEPAKAALVKKYFISTYCDDHKVVQ</sequence>